<keyword evidence="3" id="KW-1185">Reference proteome</keyword>
<feature type="transmembrane region" description="Helical" evidence="1">
    <location>
        <begin position="100"/>
        <end position="124"/>
    </location>
</feature>
<comment type="caution">
    <text evidence="2">The sequence shown here is derived from an EMBL/GenBank/DDBJ whole genome shotgun (WGS) entry which is preliminary data.</text>
</comment>
<dbReference type="EMBL" id="JABFUD020000009">
    <property type="protein sequence ID" value="KAI5075262.1"/>
    <property type="molecule type" value="Genomic_DNA"/>
</dbReference>
<evidence type="ECO:0000313" key="3">
    <source>
        <dbReference type="Proteomes" id="UP000886520"/>
    </source>
</evidence>
<name>A0A9D4ZIL4_ADICA</name>
<proteinExistence type="predicted"/>
<feature type="transmembrane region" description="Helical" evidence="1">
    <location>
        <begin position="12"/>
        <end position="36"/>
    </location>
</feature>
<evidence type="ECO:0000313" key="2">
    <source>
        <dbReference type="EMBL" id="KAI5075262.1"/>
    </source>
</evidence>
<dbReference type="AlphaFoldDB" id="A0A9D4ZIL4"/>
<reference evidence="2" key="1">
    <citation type="submission" date="2021-01" db="EMBL/GenBank/DDBJ databases">
        <title>Adiantum capillus-veneris genome.</title>
        <authorList>
            <person name="Fang Y."/>
            <person name="Liao Q."/>
        </authorList>
    </citation>
    <scope>NUCLEOTIDE SEQUENCE</scope>
    <source>
        <strain evidence="2">H3</strain>
        <tissue evidence="2">Leaf</tissue>
    </source>
</reference>
<dbReference type="Proteomes" id="UP000886520">
    <property type="component" value="Chromosome 9"/>
</dbReference>
<feature type="transmembrane region" description="Helical" evidence="1">
    <location>
        <begin position="210"/>
        <end position="231"/>
    </location>
</feature>
<organism evidence="2 3">
    <name type="scientific">Adiantum capillus-veneris</name>
    <name type="common">Maidenhair fern</name>
    <dbReference type="NCBI Taxonomy" id="13818"/>
    <lineage>
        <taxon>Eukaryota</taxon>
        <taxon>Viridiplantae</taxon>
        <taxon>Streptophyta</taxon>
        <taxon>Embryophyta</taxon>
        <taxon>Tracheophyta</taxon>
        <taxon>Polypodiopsida</taxon>
        <taxon>Polypodiidae</taxon>
        <taxon>Polypodiales</taxon>
        <taxon>Pteridineae</taxon>
        <taxon>Pteridaceae</taxon>
        <taxon>Vittarioideae</taxon>
        <taxon>Adiantum</taxon>
    </lineage>
</organism>
<keyword evidence="1" id="KW-1133">Transmembrane helix</keyword>
<protein>
    <submittedName>
        <fullName evidence="2">Uncharacterized protein</fullName>
    </submittedName>
</protein>
<evidence type="ECO:0000256" key="1">
    <source>
        <dbReference type="SAM" id="Phobius"/>
    </source>
</evidence>
<feature type="transmembrane region" description="Helical" evidence="1">
    <location>
        <begin position="176"/>
        <end position="198"/>
    </location>
</feature>
<keyword evidence="1" id="KW-0472">Membrane</keyword>
<keyword evidence="1" id="KW-0812">Transmembrane</keyword>
<accession>A0A9D4ZIL4</accession>
<gene>
    <name evidence="2" type="ORF">GOP47_0009338</name>
</gene>
<sequence length="256" mass="28362">MGTYRPARRPMAVLGRAPALLSCSALVVLRTCWLVWRGSFRWSMALLGVFQCRASLQSCVAVVCHPARRSMVDFGRACALLCFSAGASCSWFAGLWWIGVVPWCCVALCLGVVLLCFLVSFVDLKWHLNMWCRAALWIRAVLLCLDVAFVDLWRILDAASAVSGYVVVHCRPLRRSVVDWAVLFCAMLLYASGFCCSVMTSPPSACDGSWTSICAAAAVSGVVVLHCRLLRRFVVDRGVLLCSFWFAVFYRGVRNH</sequence>